<dbReference type="EMBL" id="JBEPNW010000008">
    <property type="protein sequence ID" value="MET3870050.1"/>
    <property type="molecule type" value="Genomic_DNA"/>
</dbReference>
<name>A0ABV2NU75_9HYPH</name>
<feature type="region of interest" description="Disordered" evidence="1">
    <location>
        <begin position="132"/>
        <end position="170"/>
    </location>
</feature>
<feature type="region of interest" description="Disordered" evidence="1">
    <location>
        <begin position="1"/>
        <end position="21"/>
    </location>
</feature>
<protein>
    <submittedName>
        <fullName evidence="2">Uncharacterized protein</fullName>
    </submittedName>
</protein>
<dbReference type="Proteomes" id="UP001549119">
    <property type="component" value="Unassembled WGS sequence"/>
</dbReference>
<keyword evidence="3" id="KW-1185">Reference proteome</keyword>
<evidence type="ECO:0000313" key="3">
    <source>
        <dbReference type="Proteomes" id="UP001549119"/>
    </source>
</evidence>
<evidence type="ECO:0000313" key="2">
    <source>
        <dbReference type="EMBL" id="MET3870050.1"/>
    </source>
</evidence>
<evidence type="ECO:0000256" key="1">
    <source>
        <dbReference type="SAM" id="MobiDB-lite"/>
    </source>
</evidence>
<feature type="compositionally biased region" description="Acidic residues" evidence="1">
    <location>
        <begin position="157"/>
        <end position="170"/>
    </location>
</feature>
<organism evidence="2 3">
    <name type="scientific">Methylobacterium radiotolerans</name>
    <dbReference type="NCBI Taxonomy" id="31998"/>
    <lineage>
        <taxon>Bacteria</taxon>
        <taxon>Pseudomonadati</taxon>
        <taxon>Pseudomonadota</taxon>
        <taxon>Alphaproteobacteria</taxon>
        <taxon>Hyphomicrobiales</taxon>
        <taxon>Methylobacteriaceae</taxon>
        <taxon>Methylobacterium</taxon>
    </lineage>
</organism>
<sequence length="170" mass="17271">MSIPKKKAPRPNTPQQNLEAGVGAVTRSITALVKLIERSGEKLTAEDVVKAFSFIGVANAAGQTKALAAVQAASLTSFSLDRAIPAIGGVQLATAPAPVVPGAPIGASPAPARPAGRPSVDELGGRFCRDVRDAAKRTPGNDRGLIVSGSGGSEDVGFVDDDEASETEEE</sequence>
<proteinExistence type="predicted"/>
<comment type="caution">
    <text evidence="2">The sequence shown here is derived from an EMBL/GenBank/DDBJ whole genome shotgun (WGS) entry which is preliminary data.</text>
</comment>
<reference evidence="2 3" key="1">
    <citation type="submission" date="2024-06" db="EMBL/GenBank/DDBJ databases">
        <title>Genomics of switchgrass bacterial isolates.</title>
        <authorList>
            <person name="Shade A."/>
        </authorList>
    </citation>
    <scope>NUCLEOTIDE SEQUENCE [LARGE SCALE GENOMIC DNA]</scope>
    <source>
        <strain evidence="2 3">PvP084</strain>
    </source>
</reference>
<gene>
    <name evidence="2" type="ORF">ABIC20_007435</name>
</gene>
<dbReference type="RefSeq" id="WP_209651163.1">
    <property type="nucleotide sequence ID" value="NZ_JBEPNV010000005.1"/>
</dbReference>
<accession>A0ABV2NU75</accession>